<gene>
    <name evidence="2" type="primary">Contig7560.g8069</name>
    <name evidence="2" type="ORF">STYLEM_10936</name>
</gene>
<feature type="domain" description="DOMON" evidence="1">
    <location>
        <begin position="23"/>
        <end position="156"/>
    </location>
</feature>
<dbReference type="InterPro" id="IPR005018">
    <property type="entry name" value="DOMON_domain"/>
</dbReference>
<dbReference type="InParanoid" id="A0A078AKG4"/>
<dbReference type="InterPro" id="IPR045266">
    <property type="entry name" value="DOH_DOMON"/>
</dbReference>
<organism evidence="2 3">
    <name type="scientific">Stylonychia lemnae</name>
    <name type="common">Ciliate</name>
    <dbReference type="NCBI Taxonomy" id="5949"/>
    <lineage>
        <taxon>Eukaryota</taxon>
        <taxon>Sar</taxon>
        <taxon>Alveolata</taxon>
        <taxon>Ciliophora</taxon>
        <taxon>Intramacronucleata</taxon>
        <taxon>Spirotrichea</taxon>
        <taxon>Stichotrichia</taxon>
        <taxon>Sporadotrichida</taxon>
        <taxon>Oxytrichidae</taxon>
        <taxon>Stylonychinae</taxon>
        <taxon>Stylonychia</taxon>
    </lineage>
</organism>
<dbReference type="Pfam" id="PF03351">
    <property type="entry name" value="DOMON"/>
    <property type="match status" value="1"/>
</dbReference>
<reference evidence="2 3" key="1">
    <citation type="submission" date="2014-06" db="EMBL/GenBank/DDBJ databases">
        <authorList>
            <person name="Swart Estienne"/>
        </authorList>
    </citation>
    <scope>NUCLEOTIDE SEQUENCE [LARGE SCALE GENOMIC DNA]</scope>
    <source>
        <strain evidence="2 3">130c</strain>
    </source>
</reference>
<dbReference type="CDD" id="cd09631">
    <property type="entry name" value="DOMON_DOH"/>
    <property type="match status" value="1"/>
</dbReference>
<keyword evidence="3" id="KW-1185">Reference proteome</keyword>
<dbReference type="Proteomes" id="UP000039865">
    <property type="component" value="Unassembled WGS sequence"/>
</dbReference>
<name>A0A078AKG4_STYLE</name>
<dbReference type="PROSITE" id="PS50836">
    <property type="entry name" value="DOMON"/>
    <property type="match status" value="1"/>
</dbReference>
<dbReference type="AlphaFoldDB" id="A0A078AKG4"/>
<dbReference type="EMBL" id="CCKQ01010404">
    <property type="protein sequence ID" value="CDW81912.1"/>
    <property type="molecule type" value="Genomic_DNA"/>
</dbReference>
<proteinExistence type="predicted"/>
<evidence type="ECO:0000313" key="3">
    <source>
        <dbReference type="Proteomes" id="UP000039865"/>
    </source>
</evidence>
<protein>
    <recommendedName>
        <fullName evidence="1">DOMON domain-containing protein</fullName>
    </recommendedName>
</protein>
<evidence type="ECO:0000259" key="1">
    <source>
        <dbReference type="PROSITE" id="PS50836"/>
    </source>
</evidence>
<dbReference type="OrthoDB" id="19261at2759"/>
<dbReference type="SMART" id="SM00664">
    <property type="entry name" value="DoH"/>
    <property type="match status" value="1"/>
</dbReference>
<accession>A0A078AKG4</accession>
<sequence>MMVDNLVHAEFRSIANFTSHYSAIIDVFDTISGDNSRDMRVTLIYKNLPIILEDEGGMWLGIGFGSNTMLGADIVICQWDDSLQKGKCGDYIADSTGHPANIAALPADEVNNIRYVSGVKADNMLEIKFRRYLQTGDSDDHQMSPGEQLDLVWAFGFPDRLYHGSSNRGNQTVLLDQTVESGAFDSLCKSFTQIIFGLILVTIVAII</sequence>
<evidence type="ECO:0000313" key="2">
    <source>
        <dbReference type="EMBL" id="CDW81912.1"/>
    </source>
</evidence>